<keyword evidence="2" id="KW-0732">Signal</keyword>
<dbReference type="GO" id="GO:0005615">
    <property type="term" value="C:extracellular space"/>
    <property type="evidence" value="ECO:0007669"/>
    <property type="project" value="UniProtKB-KW"/>
</dbReference>
<comment type="caution">
    <text evidence="4">The sequence shown here is derived from an EMBL/GenBank/DDBJ whole genome shotgun (WGS) entry which is preliminary data.</text>
</comment>
<dbReference type="AlphaFoldDB" id="A0AAD7RHS8"/>
<evidence type="ECO:0000259" key="3">
    <source>
        <dbReference type="Pfam" id="PF00048"/>
    </source>
</evidence>
<name>A0AAD7RHS8_9TELE</name>
<dbReference type="Pfam" id="PF00048">
    <property type="entry name" value="IL8"/>
    <property type="match status" value="1"/>
</dbReference>
<evidence type="ECO:0000313" key="5">
    <source>
        <dbReference type="Proteomes" id="UP001221898"/>
    </source>
</evidence>
<dbReference type="EMBL" id="JAINUG010000274">
    <property type="protein sequence ID" value="KAJ8384310.1"/>
    <property type="molecule type" value="Genomic_DNA"/>
</dbReference>
<organism evidence="4 5">
    <name type="scientific">Aldrovandia affinis</name>
    <dbReference type="NCBI Taxonomy" id="143900"/>
    <lineage>
        <taxon>Eukaryota</taxon>
        <taxon>Metazoa</taxon>
        <taxon>Chordata</taxon>
        <taxon>Craniata</taxon>
        <taxon>Vertebrata</taxon>
        <taxon>Euteleostomi</taxon>
        <taxon>Actinopterygii</taxon>
        <taxon>Neopterygii</taxon>
        <taxon>Teleostei</taxon>
        <taxon>Notacanthiformes</taxon>
        <taxon>Halosauridae</taxon>
        <taxon>Aldrovandia</taxon>
    </lineage>
</organism>
<evidence type="ECO:0000256" key="1">
    <source>
        <dbReference type="ARBA" id="ARBA00022514"/>
    </source>
</evidence>
<dbReference type="GO" id="GO:0006955">
    <property type="term" value="P:immune response"/>
    <property type="evidence" value="ECO:0007669"/>
    <property type="project" value="InterPro"/>
</dbReference>
<dbReference type="SUPFAM" id="SSF54117">
    <property type="entry name" value="Interleukin 8-like chemokines"/>
    <property type="match status" value="1"/>
</dbReference>
<accession>A0AAD7RHS8</accession>
<evidence type="ECO:0000313" key="4">
    <source>
        <dbReference type="EMBL" id="KAJ8384310.1"/>
    </source>
</evidence>
<proteinExistence type="predicted"/>
<feature type="domain" description="Chemokine interleukin-8-like" evidence="3">
    <location>
        <begin position="31"/>
        <end position="86"/>
    </location>
</feature>
<reference evidence="4" key="1">
    <citation type="journal article" date="2023" name="Science">
        <title>Genome structures resolve the early diversification of teleost fishes.</title>
        <authorList>
            <person name="Parey E."/>
            <person name="Louis A."/>
            <person name="Montfort J."/>
            <person name="Bouchez O."/>
            <person name="Roques C."/>
            <person name="Iampietro C."/>
            <person name="Lluch J."/>
            <person name="Castinel A."/>
            <person name="Donnadieu C."/>
            <person name="Desvignes T."/>
            <person name="Floi Bucao C."/>
            <person name="Jouanno E."/>
            <person name="Wen M."/>
            <person name="Mejri S."/>
            <person name="Dirks R."/>
            <person name="Jansen H."/>
            <person name="Henkel C."/>
            <person name="Chen W.J."/>
            <person name="Zahm M."/>
            <person name="Cabau C."/>
            <person name="Klopp C."/>
            <person name="Thompson A.W."/>
            <person name="Robinson-Rechavi M."/>
            <person name="Braasch I."/>
            <person name="Lecointre G."/>
            <person name="Bobe J."/>
            <person name="Postlethwait J.H."/>
            <person name="Berthelot C."/>
            <person name="Roest Crollius H."/>
            <person name="Guiguen Y."/>
        </authorList>
    </citation>
    <scope>NUCLEOTIDE SEQUENCE</scope>
    <source>
        <strain evidence="4">NC1722</strain>
    </source>
</reference>
<dbReference type="Gene3D" id="2.40.50.40">
    <property type="match status" value="1"/>
</dbReference>
<feature type="signal peptide" evidence="2">
    <location>
        <begin position="1"/>
        <end position="24"/>
    </location>
</feature>
<dbReference type="PROSITE" id="PS51257">
    <property type="entry name" value="PROKAR_LIPOPROTEIN"/>
    <property type="match status" value="1"/>
</dbReference>
<dbReference type="GO" id="GO:0008009">
    <property type="term" value="F:chemokine activity"/>
    <property type="evidence" value="ECO:0007669"/>
    <property type="project" value="InterPro"/>
</dbReference>
<dbReference type="InterPro" id="IPR036048">
    <property type="entry name" value="Interleukin_8-like_sf"/>
</dbReference>
<dbReference type="InterPro" id="IPR001811">
    <property type="entry name" value="Chemokine_IL8-like_dom"/>
</dbReference>
<sequence length="100" mass="11270">MSFTVKVSQSWLCVVMLLLACTHCDPIKVNDCCMAVSNRYIRTPITSCKTQAPSHPCVQAVIFTSKGTDYCCSPRAPWVRAKMAELKRKGKPCTEWKKQK</sequence>
<protein>
    <recommendedName>
        <fullName evidence="3">Chemokine interleukin-8-like domain-containing protein</fullName>
    </recommendedName>
</protein>
<keyword evidence="5" id="KW-1185">Reference proteome</keyword>
<dbReference type="Proteomes" id="UP001221898">
    <property type="component" value="Unassembled WGS sequence"/>
</dbReference>
<keyword evidence="1" id="KW-0202">Cytokine</keyword>
<feature type="chain" id="PRO_5042088048" description="Chemokine interleukin-8-like domain-containing protein" evidence="2">
    <location>
        <begin position="25"/>
        <end position="100"/>
    </location>
</feature>
<gene>
    <name evidence="4" type="ORF">AAFF_G00206670</name>
</gene>
<evidence type="ECO:0000256" key="2">
    <source>
        <dbReference type="SAM" id="SignalP"/>
    </source>
</evidence>